<dbReference type="Proteomes" id="UP000501534">
    <property type="component" value="Chromosome"/>
</dbReference>
<dbReference type="EC" id="2.1.1.297" evidence="5"/>
<dbReference type="KEGG" id="uru:DSM104443_00341"/>
<feature type="binding site" evidence="5">
    <location>
        <position position="163"/>
    </location>
    <ligand>
        <name>S-adenosyl-L-methionine</name>
        <dbReference type="ChEBI" id="CHEBI:59789"/>
    </ligand>
</feature>
<evidence type="ECO:0000259" key="7">
    <source>
        <dbReference type="Pfam" id="PF17827"/>
    </source>
</evidence>
<feature type="binding site" evidence="5">
    <location>
        <position position="135"/>
    </location>
    <ligand>
        <name>S-adenosyl-L-methionine</name>
        <dbReference type="ChEBI" id="CHEBI:59789"/>
    </ligand>
</feature>
<dbReference type="InterPro" id="IPR004556">
    <property type="entry name" value="HemK-like"/>
</dbReference>
<keyword evidence="1 5" id="KW-0489">Methyltransferase</keyword>
<evidence type="ECO:0000256" key="5">
    <source>
        <dbReference type="HAMAP-Rule" id="MF_02126"/>
    </source>
</evidence>
<dbReference type="EMBL" id="CP053069">
    <property type="protein sequence ID" value="QJR09303.1"/>
    <property type="molecule type" value="Genomic_DNA"/>
</dbReference>
<dbReference type="PANTHER" id="PTHR18895">
    <property type="entry name" value="HEMK METHYLTRANSFERASE"/>
    <property type="match status" value="1"/>
</dbReference>
<dbReference type="Pfam" id="PF17827">
    <property type="entry name" value="PrmC_N"/>
    <property type="match status" value="1"/>
</dbReference>
<dbReference type="Gene3D" id="3.40.50.150">
    <property type="entry name" value="Vaccinia Virus protein VP39"/>
    <property type="match status" value="1"/>
</dbReference>
<dbReference type="FunFam" id="3.40.50.150:FF:000053">
    <property type="entry name" value="Release factor glutamine methyltransferase"/>
    <property type="match status" value="1"/>
</dbReference>
<dbReference type="Pfam" id="PF05175">
    <property type="entry name" value="MTS"/>
    <property type="match status" value="1"/>
</dbReference>
<keyword evidence="3 5" id="KW-0949">S-adenosyl-L-methionine</keyword>
<evidence type="ECO:0000313" key="9">
    <source>
        <dbReference type="Proteomes" id="UP000501534"/>
    </source>
</evidence>
<dbReference type="GO" id="GO:0102559">
    <property type="term" value="F:peptide chain release factor N(5)-glutamine methyltransferase activity"/>
    <property type="evidence" value="ECO:0007669"/>
    <property type="project" value="UniProtKB-EC"/>
</dbReference>
<sequence>MRTIHASLQEAEDSIGKVDARVLVCEVLGVDRAFLATNPFHILTETQDARIDMLVAQRLMGHPVAYLVGRREFYGRDFAVDGHVLIPRPDTETLVEAALKRMAGACSVLDLGTGSGAIAVTLACERPEARVTAVEKDSQTLQVARSNGETLAPGRIEWLEGSWFAPVAGRRFDVIVSNPPYVAAKDPHLGQGDLRFEPEGALTDGSEDGLGSVRAIVVAARDYLVPGGWLLLEHGYDQAEAVAKLLEEAGFESRESIRDLAGIPRVAVGRLPA</sequence>
<reference evidence="8 9" key="1">
    <citation type="submission" date="2020-04" db="EMBL/GenBank/DDBJ databases">
        <title>Usitatibacter rugosus gen. nov., sp. nov. and Usitatibacter palustris sp. nov., novel members of Usitatibacteraceae fam. nov. within the order Nitrosomonadales isolated from soil.</title>
        <authorList>
            <person name="Huber K.J."/>
            <person name="Neumann-Schaal M."/>
            <person name="Geppert A."/>
            <person name="Luckner M."/>
            <person name="Wanner G."/>
            <person name="Overmann J."/>
        </authorList>
    </citation>
    <scope>NUCLEOTIDE SEQUENCE [LARGE SCALE GENOMIC DNA]</scope>
    <source>
        <strain evidence="8 9">0125_3</strain>
    </source>
</reference>
<protein>
    <recommendedName>
        <fullName evidence="5">Release factor glutamine methyltransferase</fullName>
        <shortName evidence="5">RF MTase</shortName>
        <ecNumber evidence="5">2.1.1.297</ecNumber>
    </recommendedName>
    <alternativeName>
        <fullName evidence="5">N5-glutamine methyltransferase PrmC</fullName>
    </alternativeName>
    <alternativeName>
        <fullName evidence="5">Protein-(glutamine-N5) MTase PrmC</fullName>
    </alternativeName>
    <alternativeName>
        <fullName evidence="5">Protein-glutamine N-methyltransferase PrmC</fullName>
    </alternativeName>
</protein>
<dbReference type="RefSeq" id="WP_171089004.1">
    <property type="nucleotide sequence ID" value="NZ_CP053069.1"/>
</dbReference>
<dbReference type="NCBIfam" id="TIGR03534">
    <property type="entry name" value="RF_mod_PrmC"/>
    <property type="match status" value="1"/>
</dbReference>
<dbReference type="InterPro" id="IPR029063">
    <property type="entry name" value="SAM-dependent_MTases_sf"/>
</dbReference>
<comment type="catalytic activity">
    <reaction evidence="4 5">
        <text>L-glutaminyl-[peptide chain release factor] + S-adenosyl-L-methionine = N(5)-methyl-L-glutaminyl-[peptide chain release factor] + S-adenosyl-L-homocysteine + H(+)</text>
        <dbReference type="Rhea" id="RHEA:42896"/>
        <dbReference type="Rhea" id="RHEA-COMP:10271"/>
        <dbReference type="Rhea" id="RHEA-COMP:10272"/>
        <dbReference type="ChEBI" id="CHEBI:15378"/>
        <dbReference type="ChEBI" id="CHEBI:30011"/>
        <dbReference type="ChEBI" id="CHEBI:57856"/>
        <dbReference type="ChEBI" id="CHEBI:59789"/>
        <dbReference type="ChEBI" id="CHEBI:61891"/>
        <dbReference type="EC" id="2.1.1.297"/>
    </reaction>
</comment>
<organism evidence="8 9">
    <name type="scientific">Usitatibacter rugosus</name>
    <dbReference type="NCBI Taxonomy" id="2732067"/>
    <lineage>
        <taxon>Bacteria</taxon>
        <taxon>Pseudomonadati</taxon>
        <taxon>Pseudomonadota</taxon>
        <taxon>Betaproteobacteria</taxon>
        <taxon>Nitrosomonadales</taxon>
        <taxon>Usitatibacteraceae</taxon>
        <taxon>Usitatibacter</taxon>
    </lineage>
</organism>
<evidence type="ECO:0000256" key="2">
    <source>
        <dbReference type="ARBA" id="ARBA00022679"/>
    </source>
</evidence>
<evidence type="ECO:0000256" key="1">
    <source>
        <dbReference type="ARBA" id="ARBA00022603"/>
    </source>
</evidence>
<dbReference type="SUPFAM" id="SSF53335">
    <property type="entry name" value="S-adenosyl-L-methionine-dependent methyltransferases"/>
    <property type="match status" value="1"/>
</dbReference>
<dbReference type="InterPro" id="IPR050320">
    <property type="entry name" value="N5-glutamine_MTase"/>
</dbReference>
<feature type="binding site" evidence="5">
    <location>
        <begin position="178"/>
        <end position="181"/>
    </location>
    <ligand>
        <name>substrate</name>
    </ligand>
</feature>
<accession>A0A6M4GSM2</accession>
<dbReference type="GO" id="GO:0003676">
    <property type="term" value="F:nucleic acid binding"/>
    <property type="evidence" value="ECO:0007669"/>
    <property type="project" value="InterPro"/>
</dbReference>
<dbReference type="InterPro" id="IPR019874">
    <property type="entry name" value="RF_methyltr_PrmC"/>
</dbReference>
<comment type="similarity">
    <text evidence="5">Belongs to the protein N5-glutamine methyltransferase family. PrmC subfamily.</text>
</comment>
<feature type="domain" description="Release factor glutamine methyltransferase N-terminal" evidence="7">
    <location>
        <begin position="5"/>
        <end position="69"/>
    </location>
</feature>
<evidence type="ECO:0000256" key="4">
    <source>
        <dbReference type="ARBA" id="ARBA00048391"/>
    </source>
</evidence>
<dbReference type="CDD" id="cd02440">
    <property type="entry name" value="AdoMet_MTases"/>
    <property type="match status" value="1"/>
</dbReference>
<dbReference type="AlphaFoldDB" id="A0A6M4GSM2"/>
<evidence type="ECO:0000313" key="8">
    <source>
        <dbReference type="EMBL" id="QJR09303.1"/>
    </source>
</evidence>
<feature type="binding site" evidence="5">
    <location>
        <position position="178"/>
    </location>
    <ligand>
        <name>S-adenosyl-L-methionine</name>
        <dbReference type="ChEBI" id="CHEBI:59789"/>
    </ligand>
</feature>
<evidence type="ECO:0000259" key="6">
    <source>
        <dbReference type="Pfam" id="PF05175"/>
    </source>
</evidence>
<evidence type="ECO:0000256" key="3">
    <source>
        <dbReference type="ARBA" id="ARBA00022691"/>
    </source>
</evidence>
<dbReference type="PANTHER" id="PTHR18895:SF74">
    <property type="entry name" value="MTRF1L RELEASE FACTOR GLUTAMINE METHYLTRANSFERASE"/>
    <property type="match status" value="1"/>
</dbReference>
<dbReference type="HAMAP" id="MF_02126">
    <property type="entry name" value="RF_methyltr_PrmC"/>
    <property type="match status" value="1"/>
</dbReference>
<feature type="binding site" evidence="5">
    <location>
        <begin position="112"/>
        <end position="116"/>
    </location>
    <ligand>
        <name>S-adenosyl-L-methionine</name>
        <dbReference type="ChEBI" id="CHEBI:59789"/>
    </ligand>
</feature>
<name>A0A6M4GSM2_9PROT</name>
<keyword evidence="2 5" id="KW-0808">Transferase</keyword>
<dbReference type="InterPro" id="IPR040758">
    <property type="entry name" value="PrmC_N"/>
</dbReference>
<keyword evidence="9" id="KW-1185">Reference proteome</keyword>
<comment type="function">
    <text evidence="5">Methylates the class 1 translation termination release factors RF1/PrfA and RF2/PrfB on the glutamine residue of the universally conserved GGQ motif.</text>
</comment>
<dbReference type="NCBIfam" id="TIGR00536">
    <property type="entry name" value="hemK_fam"/>
    <property type="match status" value="1"/>
</dbReference>
<dbReference type="PROSITE" id="PS00092">
    <property type="entry name" value="N6_MTASE"/>
    <property type="match status" value="1"/>
</dbReference>
<gene>
    <name evidence="8" type="primary">prmC_1</name>
    <name evidence="5" type="synonym">prmC</name>
    <name evidence="8" type="ORF">DSM104443_00341</name>
</gene>
<proteinExistence type="inferred from homology"/>
<dbReference type="InterPro" id="IPR007848">
    <property type="entry name" value="Small_mtfrase_dom"/>
</dbReference>
<dbReference type="Gene3D" id="1.10.8.10">
    <property type="entry name" value="DNA helicase RuvA subunit, C-terminal domain"/>
    <property type="match status" value="1"/>
</dbReference>
<dbReference type="GO" id="GO:0032259">
    <property type="term" value="P:methylation"/>
    <property type="evidence" value="ECO:0007669"/>
    <property type="project" value="UniProtKB-KW"/>
</dbReference>
<dbReference type="InterPro" id="IPR002052">
    <property type="entry name" value="DNA_methylase_N6_adenine_CS"/>
</dbReference>
<feature type="domain" description="Methyltransferase small" evidence="6">
    <location>
        <begin position="94"/>
        <end position="186"/>
    </location>
</feature>